<gene>
    <name evidence="2" type="ORF">CDL23_04990</name>
</gene>
<accession>A0A2N5PMK3</accession>
<dbReference type="EMBL" id="NIHT01000006">
    <property type="protein sequence ID" value="PLT76375.1"/>
    <property type="molecule type" value="Genomic_DNA"/>
</dbReference>
<dbReference type="RefSeq" id="WP_066730792.1">
    <property type="nucleotide sequence ID" value="NZ_NIHT01000006.1"/>
</dbReference>
<dbReference type="SMART" id="SM00530">
    <property type="entry name" value="HTH_XRE"/>
    <property type="match status" value="1"/>
</dbReference>
<reference evidence="2 3" key="1">
    <citation type="journal article" date="2017" name="Genome Med.">
        <title>A novel Ruminococcus gnavus clade enriched in inflammatory bowel disease patients.</title>
        <authorList>
            <person name="Hall A.B."/>
            <person name="Yassour M."/>
            <person name="Sauk J."/>
            <person name="Garner A."/>
            <person name="Jiang X."/>
            <person name="Arthur T."/>
            <person name="Lagoudas G.K."/>
            <person name="Vatanen T."/>
            <person name="Fornelos N."/>
            <person name="Wilson R."/>
            <person name="Bertha M."/>
            <person name="Cohen M."/>
            <person name="Garber J."/>
            <person name="Khalili H."/>
            <person name="Gevers D."/>
            <person name="Ananthakrishnan A.N."/>
            <person name="Kugathasan S."/>
            <person name="Lander E.S."/>
            <person name="Blainey P."/>
            <person name="Vlamakis H."/>
            <person name="Xavier R.J."/>
            <person name="Huttenhower C."/>
        </authorList>
    </citation>
    <scope>NUCLEOTIDE SEQUENCE [LARGE SCALE GENOMIC DNA]</scope>
    <source>
        <strain evidence="2 3">RJX1125</strain>
    </source>
</reference>
<evidence type="ECO:0000259" key="1">
    <source>
        <dbReference type="PROSITE" id="PS50943"/>
    </source>
</evidence>
<dbReference type="Gene3D" id="1.10.260.40">
    <property type="entry name" value="lambda repressor-like DNA-binding domains"/>
    <property type="match status" value="1"/>
</dbReference>
<sequence length="63" mass="7004">MSEFEKQVKKALIDRNMTMGDLAEALGISLSYVSDLIKEKRNNEEQIARIKDFLNLSDAGGSA</sequence>
<organism evidence="2 3">
    <name type="scientific">Mediterraneibacter gnavus</name>
    <name type="common">Ruminococcus gnavus</name>
    <dbReference type="NCBI Taxonomy" id="33038"/>
    <lineage>
        <taxon>Bacteria</taxon>
        <taxon>Bacillati</taxon>
        <taxon>Bacillota</taxon>
        <taxon>Clostridia</taxon>
        <taxon>Lachnospirales</taxon>
        <taxon>Lachnospiraceae</taxon>
        <taxon>Mediterraneibacter</taxon>
    </lineage>
</organism>
<dbReference type="AlphaFoldDB" id="A0A2N5PMK3"/>
<dbReference type="InterPro" id="IPR001387">
    <property type="entry name" value="Cro/C1-type_HTH"/>
</dbReference>
<name>A0A2N5PMK3_MEDGN</name>
<protein>
    <submittedName>
        <fullName evidence="2">Transcriptional regulator</fullName>
    </submittedName>
</protein>
<feature type="domain" description="HTH cro/C1-type" evidence="1">
    <location>
        <begin position="8"/>
        <end position="42"/>
    </location>
</feature>
<dbReference type="Proteomes" id="UP000235093">
    <property type="component" value="Unassembled WGS sequence"/>
</dbReference>
<dbReference type="CDD" id="cd00093">
    <property type="entry name" value="HTH_XRE"/>
    <property type="match status" value="1"/>
</dbReference>
<dbReference type="Pfam" id="PF01381">
    <property type="entry name" value="HTH_3"/>
    <property type="match status" value="1"/>
</dbReference>
<dbReference type="PROSITE" id="PS50943">
    <property type="entry name" value="HTH_CROC1"/>
    <property type="match status" value="1"/>
</dbReference>
<dbReference type="InterPro" id="IPR010982">
    <property type="entry name" value="Lambda_DNA-bd_dom_sf"/>
</dbReference>
<dbReference type="GO" id="GO:0003677">
    <property type="term" value="F:DNA binding"/>
    <property type="evidence" value="ECO:0007669"/>
    <property type="project" value="InterPro"/>
</dbReference>
<evidence type="ECO:0000313" key="2">
    <source>
        <dbReference type="EMBL" id="PLT76375.1"/>
    </source>
</evidence>
<comment type="caution">
    <text evidence="2">The sequence shown here is derived from an EMBL/GenBank/DDBJ whole genome shotgun (WGS) entry which is preliminary data.</text>
</comment>
<proteinExistence type="predicted"/>
<dbReference type="SUPFAM" id="SSF47413">
    <property type="entry name" value="lambda repressor-like DNA-binding domains"/>
    <property type="match status" value="1"/>
</dbReference>
<evidence type="ECO:0000313" key="3">
    <source>
        <dbReference type="Proteomes" id="UP000235093"/>
    </source>
</evidence>